<dbReference type="AlphaFoldDB" id="A0AA40D986"/>
<comment type="caution">
    <text evidence="2">The sequence shown here is derived from an EMBL/GenBank/DDBJ whole genome shotgun (WGS) entry which is preliminary data.</text>
</comment>
<organism evidence="2 3">
    <name type="scientific">Lasiodiplodia hormozganensis</name>
    <dbReference type="NCBI Taxonomy" id="869390"/>
    <lineage>
        <taxon>Eukaryota</taxon>
        <taxon>Fungi</taxon>
        <taxon>Dikarya</taxon>
        <taxon>Ascomycota</taxon>
        <taxon>Pezizomycotina</taxon>
        <taxon>Dothideomycetes</taxon>
        <taxon>Dothideomycetes incertae sedis</taxon>
        <taxon>Botryosphaeriales</taxon>
        <taxon>Botryosphaeriaceae</taxon>
        <taxon>Lasiodiplodia</taxon>
    </lineage>
</organism>
<reference evidence="2" key="1">
    <citation type="submission" date="2023-06" db="EMBL/GenBank/DDBJ databases">
        <title>Multi-omics analyses reveal the molecular pathogenesis toolkit of Lasiodiplodia hormozganensis, a cross-kingdom pathogen.</title>
        <authorList>
            <person name="Felix C."/>
            <person name="Meneses R."/>
            <person name="Goncalves M.F.M."/>
            <person name="Tilleman L."/>
            <person name="Duarte A.S."/>
            <person name="Jorrin-Novo J.V."/>
            <person name="Van De Peer Y."/>
            <person name="Deforce D."/>
            <person name="Van Nieuwerburgh F."/>
            <person name="Esteves A.C."/>
            <person name="Alves A."/>
        </authorList>
    </citation>
    <scope>NUCLEOTIDE SEQUENCE</scope>
    <source>
        <strain evidence="2">CBS 339.90</strain>
    </source>
</reference>
<evidence type="ECO:0000256" key="1">
    <source>
        <dbReference type="SAM" id="MobiDB-lite"/>
    </source>
</evidence>
<protein>
    <submittedName>
        <fullName evidence="2">Uncharacterized protein</fullName>
    </submittedName>
</protein>
<feature type="region of interest" description="Disordered" evidence="1">
    <location>
        <begin position="39"/>
        <end position="65"/>
    </location>
</feature>
<proteinExistence type="predicted"/>
<keyword evidence="3" id="KW-1185">Reference proteome</keyword>
<evidence type="ECO:0000313" key="2">
    <source>
        <dbReference type="EMBL" id="KAK0664916.1"/>
    </source>
</evidence>
<accession>A0AA40D986</accession>
<dbReference type="Proteomes" id="UP001175001">
    <property type="component" value="Unassembled WGS sequence"/>
</dbReference>
<evidence type="ECO:0000313" key="3">
    <source>
        <dbReference type="Proteomes" id="UP001175001"/>
    </source>
</evidence>
<gene>
    <name evidence="2" type="ORF">DIS24_g33</name>
</gene>
<name>A0AA40D986_9PEZI</name>
<dbReference type="EMBL" id="JAUJDW010000001">
    <property type="protein sequence ID" value="KAK0664916.1"/>
    <property type="molecule type" value="Genomic_DNA"/>
</dbReference>
<sequence length="137" mass="15115">MDWPASWVHFSPAAGDALAVVVVVEIVIETDELGLFETEALELIEEDEDDEGEDEDDEGEDEELKLVDETDELELAETDELVLLLAETDELLLLLDTEVVEETDELDDRELTVVVVAMVAVDDEVEVAAGGERVLNT</sequence>